<reference evidence="5" key="1">
    <citation type="submission" date="2016-06" db="EMBL/GenBank/DDBJ databases">
        <authorList>
            <person name="Hehemann J.-H."/>
            <person name="Arevalo P."/>
            <person name="Datta M.S."/>
            <person name="Polz M.F."/>
        </authorList>
    </citation>
    <scope>NUCLEOTIDE SEQUENCE [LARGE SCALE GENOMIC DNA]</scope>
    <source>
        <strain evidence="5">9CSC122</strain>
    </source>
</reference>
<comment type="caution">
    <text evidence="4">The sequence shown here is derived from an EMBL/GenBank/DDBJ whole genome shotgun (WGS) entry which is preliminary data.</text>
</comment>
<keyword evidence="2" id="KW-0012">Acyltransferase</keyword>
<proteinExistence type="predicted"/>
<dbReference type="Pfam" id="PF00583">
    <property type="entry name" value="Acetyltransf_1"/>
    <property type="match status" value="1"/>
</dbReference>
<dbReference type="PANTHER" id="PTHR43420:SF47">
    <property type="entry name" value="N-ACETYLTRANSFERASE DOMAIN-CONTAINING PROTEIN"/>
    <property type="match status" value="1"/>
</dbReference>
<gene>
    <name evidence="4" type="ORF">A6E14_09925</name>
</gene>
<dbReference type="InterPro" id="IPR050680">
    <property type="entry name" value="YpeA/RimI_acetyltransf"/>
</dbReference>
<dbReference type="CDD" id="cd04301">
    <property type="entry name" value="NAT_SF"/>
    <property type="match status" value="1"/>
</dbReference>
<dbReference type="AlphaFoldDB" id="A0A1B9QZ14"/>
<evidence type="ECO:0000313" key="4">
    <source>
        <dbReference type="EMBL" id="OCH76056.1"/>
    </source>
</evidence>
<dbReference type="InterPro" id="IPR000182">
    <property type="entry name" value="GNAT_dom"/>
</dbReference>
<dbReference type="Gene3D" id="3.40.630.30">
    <property type="match status" value="1"/>
</dbReference>
<protein>
    <submittedName>
        <fullName evidence="4">Histone acetyltransferase</fullName>
    </submittedName>
</protein>
<feature type="domain" description="N-acetyltransferase" evidence="3">
    <location>
        <begin position="1"/>
        <end position="141"/>
    </location>
</feature>
<dbReference type="PANTHER" id="PTHR43420">
    <property type="entry name" value="ACETYLTRANSFERASE"/>
    <property type="match status" value="1"/>
</dbReference>
<evidence type="ECO:0000313" key="5">
    <source>
        <dbReference type="Proteomes" id="UP000093173"/>
    </source>
</evidence>
<sequence length="145" mass="16738">MPKIDFTNGDLDTLIQAELTAGFESHSQAQMAPLYSKERLNWTAQDEHGTLIAALTADLLWDWLYIDELWVDESCRGTGLGKQLMNKAEEFAKAQDLSGLWLWTQSWQAPVFYERLGFEEFTRFENFPTGHSRIGLRKYVSKIDE</sequence>
<keyword evidence="5" id="KW-1185">Reference proteome</keyword>
<dbReference type="EMBL" id="MAJZ01000481">
    <property type="protein sequence ID" value="OCH76056.1"/>
    <property type="molecule type" value="Genomic_DNA"/>
</dbReference>
<dbReference type="Proteomes" id="UP000093173">
    <property type="component" value="Unassembled WGS sequence"/>
</dbReference>
<dbReference type="InterPro" id="IPR016181">
    <property type="entry name" value="Acyl_CoA_acyltransferase"/>
</dbReference>
<organism evidence="4 5">
    <name type="scientific">Vibrio genomosp. F10</name>
    <dbReference type="NCBI Taxonomy" id="723171"/>
    <lineage>
        <taxon>Bacteria</taxon>
        <taxon>Pseudomonadati</taxon>
        <taxon>Pseudomonadota</taxon>
        <taxon>Gammaproteobacteria</taxon>
        <taxon>Vibrionales</taxon>
        <taxon>Vibrionaceae</taxon>
        <taxon>Vibrio</taxon>
    </lineage>
</organism>
<evidence type="ECO:0000256" key="2">
    <source>
        <dbReference type="ARBA" id="ARBA00023315"/>
    </source>
</evidence>
<name>A0A1B9QZ14_9VIBR</name>
<evidence type="ECO:0000256" key="1">
    <source>
        <dbReference type="ARBA" id="ARBA00022679"/>
    </source>
</evidence>
<accession>A0A1B9QZ14</accession>
<dbReference type="PROSITE" id="PS51186">
    <property type="entry name" value="GNAT"/>
    <property type="match status" value="1"/>
</dbReference>
<dbReference type="SUPFAM" id="SSF55729">
    <property type="entry name" value="Acyl-CoA N-acyltransferases (Nat)"/>
    <property type="match status" value="1"/>
</dbReference>
<dbReference type="GO" id="GO:0016747">
    <property type="term" value="F:acyltransferase activity, transferring groups other than amino-acyl groups"/>
    <property type="evidence" value="ECO:0007669"/>
    <property type="project" value="InterPro"/>
</dbReference>
<evidence type="ECO:0000259" key="3">
    <source>
        <dbReference type="PROSITE" id="PS51186"/>
    </source>
</evidence>
<keyword evidence="1 4" id="KW-0808">Transferase</keyword>
<dbReference type="RefSeq" id="WP_017035667.1">
    <property type="nucleotide sequence ID" value="NZ_JBNGCH010000481.1"/>
</dbReference>